<evidence type="ECO:0000313" key="8">
    <source>
        <dbReference type="Proteomes" id="UP001163878"/>
    </source>
</evidence>
<dbReference type="Pfam" id="PF00155">
    <property type="entry name" value="Aminotran_1_2"/>
    <property type="match status" value="1"/>
</dbReference>
<comment type="similarity">
    <text evidence="5">Belongs to the class-II pyridoxal-phosphate-dependent aminotransferase family. MalY/PatB cystathionine beta-lyase subfamily.</text>
</comment>
<dbReference type="InterPro" id="IPR015421">
    <property type="entry name" value="PyrdxlP-dep_Trfase_major"/>
</dbReference>
<evidence type="ECO:0000256" key="2">
    <source>
        <dbReference type="ARBA" id="ARBA00012224"/>
    </source>
</evidence>
<keyword evidence="3" id="KW-0663">Pyridoxal phosphate</keyword>
<dbReference type="GO" id="GO:0008483">
    <property type="term" value="F:transaminase activity"/>
    <property type="evidence" value="ECO:0007669"/>
    <property type="project" value="UniProtKB-KW"/>
</dbReference>
<gene>
    <name evidence="7" type="ORF">OGH68_19625</name>
</gene>
<keyword evidence="7" id="KW-0808">Transferase</keyword>
<accession>A0ABY6IC67</accession>
<keyword evidence="7" id="KW-0032">Aminotransferase</keyword>
<dbReference type="EMBL" id="CP107567">
    <property type="protein sequence ID" value="UYQ63452.1"/>
    <property type="molecule type" value="Genomic_DNA"/>
</dbReference>
<proteinExistence type="inferred from homology"/>
<feature type="domain" description="Aminotransferase class I/classII large" evidence="6">
    <location>
        <begin position="32"/>
        <end position="377"/>
    </location>
</feature>
<dbReference type="InterPro" id="IPR051798">
    <property type="entry name" value="Class-II_PLP-Dep_Aminotrans"/>
</dbReference>
<reference evidence="7" key="1">
    <citation type="submission" date="2022-10" db="EMBL/GenBank/DDBJ databases">
        <title>Cytochrome P450 Catalyzes Benzene Ring Formation in the Biosynthesis of Trialkyl-Substituted Aromatic Polyketides.</title>
        <authorList>
            <person name="Zhao E."/>
            <person name="Ge H."/>
        </authorList>
    </citation>
    <scope>NUCLEOTIDE SEQUENCE</scope>
    <source>
        <strain evidence="7">NA0869</strain>
    </source>
</reference>
<dbReference type="Gene3D" id="3.90.1150.10">
    <property type="entry name" value="Aspartate Aminotransferase, domain 1"/>
    <property type="match status" value="1"/>
</dbReference>
<dbReference type="EC" id="4.4.1.13" evidence="2"/>
<keyword evidence="8" id="KW-1185">Reference proteome</keyword>
<dbReference type="InterPro" id="IPR015424">
    <property type="entry name" value="PyrdxlP-dep_Trfase"/>
</dbReference>
<dbReference type="InterPro" id="IPR015422">
    <property type="entry name" value="PyrdxlP-dep_Trfase_small"/>
</dbReference>
<evidence type="ECO:0000256" key="4">
    <source>
        <dbReference type="ARBA" id="ARBA00023239"/>
    </source>
</evidence>
<evidence type="ECO:0000313" key="7">
    <source>
        <dbReference type="EMBL" id="UYQ63452.1"/>
    </source>
</evidence>
<comment type="cofactor">
    <cofactor evidence="1">
        <name>pyridoxal 5'-phosphate</name>
        <dbReference type="ChEBI" id="CHEBI:597326"/>
    </cofactor>
</comment>
<evidence type="ECO:0000256" key="3">
    <source>
        <dbReference type="ARBA" id="ARBA00022898"/>
    </source>
</evidence>
<protein>
    <recommendedName>
        <fullName evidence="2">cysteine-S-conjugate beta-lyase</fullName>
        <ecNumber evidence="2">4.4.1.13</ecNumber>
    </recommendedName>
</protein>
<dbReference type="PANTHER" id="PTHR43525">
    <property type="entry name" value="PROTEIN MALY"/>
    <property type="match status" value="1"/>
</dbReference>
<evidence type="ECO:0000259" key="6">
    <source>
        <dbReference type="Pfam" id="PF00155"/>
    </source>
</evidence>
<dbReference type="InterPro" id="IPR004839">
    <property type="entry name" value="Aminotransferase_I/II_large"/>
</dbReference>
<name>A0ABY6IC67_STRPE</name>
<dbReference type="Gene3D" id="3.40.640.10">
    <property type="entry name" value="Type I PLP-dependent aspartate aminotransferase-like (Major domain)"/>
    <property type="match status" value="1"/>
</dbReference>
<keyword evidence="4" id="KW-0456">Lyase</keyword>
<organism evidence="7 8">
    <name type="scientific">Streptomyces peucetius</name>
    <dbReference type="NCBI Taxonomy" id="1950"/>
    <lineage>
        <taxon>Bacteria</taxon>
        <taxon>Bacillati</taxon>
        <taxon>Actinomycetota</taxon>
        <taxon>Actinomycetes</taxon>
        <taxon>Kitasatosporales</taxon>
        <taxon>Streptomycetaceae</taxon>
        <taxon>Streptomyces</taxon>
    </lineage>
</organism>
<evidence type="ECO:0000256" key="1">
    <source>
        <dbReference type="ARBA" id="ARBA00001933"/>
    </source>
</evidence>
<evidence type="ECO:0000256" key="5">
    <source>
        <dbReference type="ARBA" id="ARBA00037974"/>
    </source>
</evidence>
<dbReference type="RefSeq" id="WP_264245752.1">
    <property type="nucleotide sequence ID" value="NZ_CP107567.1"/>
</dbReference>
<dbReference type="SUPFAM" id="SSF53383">
    <property type="entry name" value="PLP-dependent transferases"/>
    <property type="match status" value="1"/>
</dbReference>
<dbReference type="CDD" id="cd00609">
    <property type="entry name" value="AAT_like"/>
    <property type="match status" value="1"/>
</dbReference>
<dbReference type="PANTHER" id="PTHR43525:SF1">
    <property type="entry name" value="PROTEIN MALY"/>
    <property type="match status" value="1"/>
</dbReference>
<sequence length="385" mass="42246">MTFDFDAVVDRRGTWCVQWDGVADRFGVDGLLPFTISDMDFPSPPAVLDALRDRIAHGVLGYTDWRHEDFLSAIRDWFALRYGTAVDTDRVVYAPSVLGQLSQLLRMWTGPGEGVVVHAPTYDGFIKAITGLGRELRVVPVGDDEALERQLARPDSKVLVLCSPHNPTGRVWTHEELTRTAELAARYGVAVVSDEIHADFVHGDGVHLPWTRYGTGRWALITSGTKAFNFPALTGSYGIIGDADDHAQFLRRMQTGEGLASPAVLSLTAHIAAYREGGPWLDALKTYVAGNLGMLADRLDAAFPQLGWEPPQAGYLAWIDLRPLGVGSRIDDTALQRELVHREKVAVMPGTTYGCEGFVRLNAGCPRSKAERGADALIRALRRLV</sequence>
<dbReference type="Proteomes" id="UP001163878">
    <property type="component" value="Chromosome"/>
</dbReference>